<name>A0ABW5EMN8_9BURK</name>
<proteinExistence type="predicted"/>
<sequence length="138" mass="15337">MATIAGALFGVLVAGAIVMVRHNAPRPETDLHEMLHRAVPLDANEKQILETKEQAFAERRQEIEKRLRAANGQLAEAISKNPSWSPEVESAIREVEKAAGDLQRATLVHVFEMRAGLKPEHRPAYDNVLVEALRRGSQ</sequence>
<dbReference type="EMBL" id="JBHUIG010000011">
    <property type="protein sequence ID" value="MFD2319295.1"/>
    <property type="molecule type" value="Genomic_DNA"/>
</dbReference>
<accession>A0ABW5EMN8</accession>
<dbReference type="Pfam" id="PF13801">
    <property type="entry name" value="Metal_resist"/>
    <property type="match status" value="1"/>
</dbReference>
<comment type="caution">
    <text evidence="1">The sequence shown here is derived from an EMBL/GenBank/DDBJ whole genome shotgun (WGS) entry which is preliminary data.</text>
</comment>
<evidence type="ECO:0000313" key="2">
    <source>
        <dbReference type="Proteomes" id="UP001597287"/>
    </source>
</evidence>
<dbReference type="Gene3D" id="1.20.120.1490">
    <property type="match status" value="1"/>
</dbReference>
<organism evidence="1 2">
    <name type="scientific">Delftia deserti</name>
    <dbReference type="NCBI Taxonomy" id="1651218"/>
    <lineage>
        <taxon>Bacteria</taxon>
        <taxon>Pseudomonadati</taxon>
        <taxon>Pseudomonadota</taxon>
        <taxon>Betaproteobacteria</taxon>
        <taxon>Burkholderiales</taxon>
        <taxon>Comamonadaceae</taxon>
        <taxon>Delftia</taxon>
    </lineage>
</organism>
<dbReference type="Proteomes" id="UP001597287">
    <property type="component" value="Unassembled WGS sequence"/>
</dbReference>
<protein>
    <submittedName>
        <fullName evidence="1">Periplasmic heavy metal sensor</fullName>
    </submittedName>
</protein>
<keyword evidence="2" id="KW-1185">Reference proteome</keyword>
<gene>
    <name evidence="1" type="ORF">ACFSPV_11285</name>
</gene>
<evidence type="ECO:0000313" key="1">
    <source>
        <dbReference type="EMBL" id="MFD2319295.1"/>
    </source>
</evidence>
<reference evidence="2" key="1">
    <citation type="journal article" date="2019" name="Int. J. Syst. Evol. Microbiol.">
        <title>The Global Catalogue of Microorganisms (GCM) 10K type strain sequencing project: providing services to taxonomists for standard genome sequencing and annotation.</title>
        <authorList>
            <consortium name="The Broad Institute Genomics Platform"/>
            <consortium name="The Broad Institute Genome Sequencing Center for Infectious Disease"/>
            <person name="Wu L."/>
            <person name="Ma J."/>
        </authorList>
    </citation>
    <scope>NUCLEOTIDE SEQUENCE [LARGE SCALE GENOMIC DNA]</scope>
    <source>
        <strain evidence="2">CCUG 62793</strain>
    </source>
</reference>
<dbReference type="InterPro" id="IPR025961">
    <property type="entry name" value="Metal_resist"/>
</dbReference>